<keyword evidence="3" id="KW-1003">Cell membrane</keyword>
<dbReference type="InterPro" id="IPR051393">
    <property type="entry name" value="ABC_transporter_permease"/>
</dbReference>
<keyword evidence="4 7" id="KW-0812">Transmembrane</keyword>
<comment type="similarity">
    <text evidence="7">Belongs to the binding-protein-dependent transport system permease family.</text>
</comment>
<dbReference type="Proteomes" id="UP000309676">
    <property type="component" value="Unassembled WGS sequence"/>
</dbReference>
<feature type="region of interest" description="Disordered" evidence="8">
    <location>
        <begin position="1"/>
        <end position="21"/>
    </location>
</feature>
<dbReference type="InterPro" id="IPR035906">
    <property type="entry name" value="MetI-like_sf"/>
</dbReference>
<dbReference type="InterPro" id="IPR000515">
    <property type="entry name" value="MetI-like"/>
</dbReference>
<evidence type="ECO:0000256" key="2">
    <source>
        <dbReference type="ARBA" id="ARBA00022448"/>
    </source>
</evidence>
<reference evidence="10 11" key="1">
    <citation type="submission" date="2019-05" db="EMBL/GenBank/DDBJ databases">
        <authorList>
            <person name="Narsing Rao M.P."/>
            <person name="Li W.J."/>
        </authorList>
    </citation>
    <scope>NUCLEOTIDE SEQUENCE [LARGE SCALE GENOMIC DNA]</scope>
    <source>
        <strain evidence="10 11">SYSU_K30003</strain>
    </source>
</reference>
<evidence type="ECO:0000256" key="6">
    <source>
        <dbReference type="ARBA" id="ARBA00023136"/>
    </source>
</evidence>
<protein>
    <submittedName>
        <fullName evidence="10">Sugar ABC transporter permease</fullName>
    </submittedName>
</protein>
<accession>A0A5R9G642</accession>
<feature type="compositionally biased region" description="Polar residues" evidence="8">
    <location>
        <begin position="1"/>
        <end position="11"/>
    </location>
</feature>
<proteinExistence type="inferred from homology"/>
<dbReference type="Gene3D" id="1.10.3720.10">
    <property type="entry name" value="MetI-like"/>
    <property type="match status" value="1"/>
</dbReference>
<comment type="caution">
    <text evidence="10">The sequence shown here is derived from an EMBL/GenBank/DDBJ whole genome shotgun (WGS) entry which is preliminary data.</text>
</comment>
<organism evidence="10 11">
    <name type="scientific">Paenibacillus antri</name>
    <dbReference type="NCBI Taxonomy" id="2582848"/>
    <lineage>
        <taxon>Bacteria</taxon>
        <taxon>Bacillati</taxon>
        <taxon>Bacillota</taxon>
        <taxon>Bacilli</taxon>
        <taxon>Bacillales</taxon>
        <taxon>Paenibacillaceae</taxon>
        <taxon>Paenibacillus</taxon>
    </lineage>
</organism>
<name>A0A5R9G642_9BACL</name>
<evidence type="ECO:0000256" key="3">
    <source>
        <dbReference type="ARBA" id="ARBA00022475"/>
    </source>
</evidence>
<evidence type="ECO:0000313" key="10">
    <source>
        <dbReference type="EMBL" id="TLS51847.1"/>
    </source>
</evidence>
<dbReference type="Pfam" id="PF00528">
    <property type="entry name" value="BPD_transp_1"/>
    <property type="match status" value="1"/>
</dbReference>
<feature type="transmembrane region" description="Helical" evidence="7">
    <location>
        <begin position="28"/>
        <end position="55"/>
    </location>
</feature>
<keyword evidence="11" id="KW-1185">Reference proteome</keyword>
<evidence type="ECO:0000256" key="4">
    <source>
        <dbReference type="ARBA" id="ARBA00022692"/>
    </source>
</evidence>
<sequence length="312" mass="35240">MHSVTEVQTNVSRKRKRRGGRMQRMESLAGFLFVSPMLLGVTVMVLLPIVAALYLSFTEWSMITGIEGIKWIGTENFDKLFHDTKFLKGLRNNAIFLLTVPVYLAISLILAVLINKFVYMKGFFKVIYFLPYISSVVAVATVWRVLFHPSMGPVNQFLMSVGIDNPPKWIADPQYALVSVMMISVWISIGYNMIVYMAGLQSIPRDLYEAADIDGANGFVRFFRITLPMLSPTTFFLLITGIIYTFKVFDIIAVLTAGGPAGSTNVIVYYLYETAFINLKIGYASSQAIFLFLCVLVITFVQWVGQKKWVNY</sequence>
<feature type="domain" description="ABC transmembrane type-1" evidence="9">
    <location>
        <begin position="89"/>
        <end position="302"/>
    </location>
</feature>
<feature type="transmembrane region" description="Helical" evidence="7">
    <location>
        <begin position="252"/>
        <end position="272"/>
    </location>
</feature>
<evidence type="ECO:0000256" key="1">
    <source>
        <dbReference type="ARBA" id="ARBA00004651"/>
    </source>
</evidence>
<feature type="transmembrane region" description="Helical" evidence="7">
    <location>
        <begin position="126"/>
        <end position="146"/>
    </location>
</feature>
<gene>
    <name evidence="10" type="ORF">FE782_13135</name>
</gene>
<dbReference type="GO" id="GO:0005886">
    <property type="term" value="C:plasma membrane"/>
    <property type="evidence" value="ECO:0007669"/>
    <property type="project" value="UniProtKB-SubCell"/>
</dbReference>
<evidence type="ECO:0000256" key="5">
    <source>
        <dbReference type="ARBA" id="ARBA00022989"/>
    </source>
</evidence>
<dbReference type="RefSeq" id="WP_138194554.1">
    <property type="nucleotide sequence ID" value="NZ_VCIW01000007.1"/>
</dbReference>
<keyword evidence="6 7" id="KW-0472">Membrane</keyword>
<feature type="compositionally biased region" description="Basic residues" evidence="8">
    <location>
        <begin position="12"/>
        <end position="21"/>
    </location>
</feature>
<keyword evidence="5 7" id="KW-1133">Transmembrane helix</keyword>
<dbReference type="SUPFAM" id="SSF161098">
    <property type="entry name" value="MetI-like"/>
    <property type="match status" value="1"/>
</dbReference>
<dbReference type="PANTHER" id="PTHR30193:SF37">
    <property type="entry name" value="INNER MEMBRANE ABC TRANSPORTER PERMEASE PROTEIN YCJO"/>
    <property type="match status" value="1"/>
</dbReference>
<evidence type="ECO:0000256" key="7">
    <source>
        <dbReference type="RuleBase" id="RU363032"/>
    </source>
</evidence>
<dbReference type="CDD" id="cd06261">
    <property type="entry name" value="TM_PBP2"/>
    <property type="match status" value="1"/>
</dbReference>
<comment type="subcellular location">
    <subcellularLocation>
        <location evidence="1 7">Cell membrane</location>
        <topology evidence="1 7">Multi-pass membrane protein</topology>
    </subcellularLocation>
</comment>
<feature type="transmembrane region" description="Helical" evidence="7">
    <location>
        <begin position="94"/>
        <end position="114"/>
    </location>
</feature>
<keyword evidence="2 7" id="KW-0813">Transport</keyword>
<feature type="transmembrane region" description="Helical" evidence="7">
    <location>
        <begin position="227"/>
        <end position="246"/>
    </location>
</feature>
<feature type="transmembrane region" description="Helical" evidence="7">
    <location>
        <begin position="175"/>
        <end position="198"/>
    </location>
</feature>
<dbReference type="OrthoDB" id="9788108at2"/>
<dbReference type="AlphaFoldDB" id="A0A5R9G642"/>
<evidence type="ECO:0000313" key="11">
    <source>
        <dbReference type="Proteomes" id="UP000309676"/>
    </source>
</evidence>
<dbReference type="PANTHER" id="PTHR30193">
    <property type="entry name" value="ABC TRANSPORTER PERMEASE PROTEIN"/>
    <property type="match status" value="1"/>
</dbReference>
<feature type="transmembrane region" description="Helical" evidence="7">
    <location>
        <begin position="284"/>
        <end position="305"/>
    </location>
</feature>
<evidence type="ECO:0000256" key="8">
    <source>
        <dbReference type="SAM" id="MobiDB-lite"/>
    </source>
</evidence>
<dbReference type="GO" id="GO:0055085">
    <property type="term" value="P:transmembrane transport"/>
    <property type="evidence" value="ECO:0007669"/>
    <property type="project" value="InterPro"/>
</dbReference>
<evidence type="ECO:0000259" key="9">
    <source>
        <dbReference type="PROSITE" id="PS50928"/>
    </source>
</evidence>
<dbReference type="EMBL" id="VCIW01000007">
    <property type="protein sequence ID" value="TLS51847.1"/>
    <property type="molecule type" value="Genomic_DNA"/>
</dbReference>
<dbReference type="PROSITE" id="PS50928">
    <property type="entry name" value="ABC_TM1"/>
    <property type="match status" value="1"/>
</dbReference>